<evidence type="ECO:0000313" key="2">
    <source>
        <dbReference type="Proteomes" id="UP000030754"/>
    </source>
</evidence>
<dbReference type="AlphaFoldDB" id="U6N287"/>
<evidence type="ECO:0000313" key="1">
    <source>
        <dbReference type="EMBL" id="CDJ70342.1"/>
    </source>
</evidence>
<dbReference type="Pfam" id="PF09174">
    <property type="entry name" value="Maf1"/>
    <property type="match status" value="1"/>
</dbReference>
<sequence length="271" mass="29157">MHFVECAALARPNFLLQQLLIGDRVFVGRLELLGIDRDRDRQQTEALRALIELQLTSSPLFAAPAQPPLLLSPAAAAASSSSSSSSSSRRHRQQDFRGCSAKGKETLVNLIATLNQCFPDYEFSSTLTPAMFREEESVAEAQGDINEKLRAVEQLLPGFINELWTAIESAVCLSSCAVYSHSAAGSGEASALGCLWSCLLPPSAAAAAAAAADGGFCLSSFAYFFVEKQRDRVLFFACCSSSKLSSPSWLGALDSCPLQDQDDSEEFVPDR</sequence>
<dbReference type="InterPro" id="IPR038564">
    <property type="entry name" value="Maf1_sf"/>
</dbReference>
<protein>
    <submittedName>
        <fullName evidence="1">Uncharacterized protein</fullName>
    </submittedName>
</protein>
<dbReference type="InterPro" id="IPR015257">
    <property type="entry name" value="Maf1"/>
</dbReference>
<dbReference type="Gene3D" id="3.40.1000.50">
    <property type="entry name" value="Repressor of RNA polymerase III transcription Maf1"/>
    <property type="match status" value="1"/>
</dbReference>
<dbReference type="GO" id="GO:0000994">
    <property type="term" value="F:RNA polymerase III core binding"/>
    <property type="evidence" value="ECO:0007669"/>
    <property type="project" value="TreeGrafter"/>
</dbReference>
<reference evidence="1" key="2">
    <citation type="submission" date="2013-10" db="EMBL/GenBank/DDBJ databases">
        <authorList>
            <person name="Aslett M."/>
        </authorList>
    </citation>
    <scope>NUCLEOTIDE SEQUENCE [LARGE SCALE GENOMIC DNA]</scope>
    <source>
        <strain evidence="1">Houghton</strain>
    </source>
</reference>
<keyword evidence="2" id="KW-1185">Reference proteome</keyword>
<proteinExistence type="predicted"/>
<dbReference type="Proteomes" id="UP000030754">
    <property type="component" value="Unassembled WGS sequence"/>
</dbReference>
<dbReference type="GO" id="GO:0016480">
    <property type="term" value="P:negative regulation of transcription by RNA polymerase III"/>
    <property type="evidence" value="ECO:0007669"/>
    <property type="project" value="InterPro"/>
</dbReference>
<dbReference type="PANTHER" id="PTHR22504">
    <property type="entry name" value="REPRESSOR OF RNA POLYMERASE III TRANSCRIPTION MAF1"/>
    <property type="match status" value="1"/>
</dbReference>
<reference evidence="1" key="1">
    <citation type="submission" date="2013-10" db="EMBL/GenBank/DDBJ databases">
        <title>Genomic analysis of the causative agents of coccidiosis in chickens.</title>
        <authorList>
            <person name="Reid A.J."/>
            <person name="Blake D."/>
            <person name="Billington K."/>
            <person name="Browne H."/>
            <person name="Dunn M."/>
            <person name="Hung S."/>
            <person name="Kawahara F."/>
            <person name="Miranda-Saavedra D."/>
            <person name="Mourier T."/>
            <person name="Nagra H."/>
            <person name="Otto T.D."/>
            <person name="Rawlings N."/>
            <person name="Sanchez A."/>
            <person name="Sanders M."/>
            <person name="Subramaniam C."/>
            <person name="Tay Y."/>
            <person name="Dear P."/>
            <person name="Doerig C."/>
            <person name="Gruber A."/>
            <person name="Parkinson J."/>
            <person name="Shirley M."/>
            <person name="Wan K.L."/>
            <person name="Berriman M."/>
            <person name="Tomley F."/>
            <person name="Pain A."/>
        </authorList>
    </citation>
    <scope>NUCLEOTIDE SEQUENCE [LARGE SCALE GENOMIC DNA]</scope>
    <source>
        <strain evidence="1">Houghton</strain>
    </source>
</reference>
<dbReference type="RefSeq" id="XP_013438808.1">
    <property type="nucleotide sequence ID" value="XM_013583354.1"/>
</dbReference>
<organism evidence="1 2">
    <name type="scientific">Eimeria necatrix</name>
    <dbReference type="NCBI Taxonomy" id="51315"/>
    <lineage>
        <taxon>Eukaryota</taxon>
        <taxon>Sar</taxon>
        <taxon>Alveolata</taxon>
        <taxon>Apicomplexa</taxon>
        <taxon>Conoidasida</taxon>
        <taxon>Coccidia</taxon>
        <taxon>Eucoccidiorida</taxon>
        <taxon>Eimeriorina</taxon>
        <taxon>Eimeriidae</taxon>
        <taxon>Eimeria</taxon>
    </lineage>
</organism>
<dbReference type="EMBL" id="HG725932">
    <property type="protein sequence ID" value="CDJ70342.1"/>
    <property type="molecule type" value="Genomic_DNA"/>
</dbReference>
<dbReference type="GO" id="GO:0005634">
    <property type="term" value="C:nucleus"/>
    <property type="evidence" value="ECO:0007669"/>
    <property type="project" value="TreeGrafter"/>
</dbReference>
<name>U6N287_9EIME</name>
<gene>
    <name evidence="1" type="ORF">ENH_00082310</name>
</gene>
<dbReference type="VEuPathDB" id="ToxoDB:ENH_00082310"/>
<accession>U6N287</accession>
<dbReference type="OrthoDB" id="277029at2759"/>
<dbReference type="PANTHER" id="PTHR22504:SF0">
    <property type="entry name" value="REPRESSOR OF RNA POLYMERASE III TRANSCRIPTION MAF1 HOMOLOG"/>
    <property type="match status" value="1"/>
</dbReference>
<dbReference type="GeneID" id="25478360"/>